<accession>A0A285X5N4</accession>
<dbReference type="GO" id="GO:0008168">
    <property type="term" value="F:methyltransferase activity"/>
    <property type="evidence" value="ECO:0007669"/>
    <property type="project" value="UniProtKB-KW"/>
</dbReference>
<proteinExistence type="predicted"/>
<feature type="transmembrane region" description="Helical" evidence="5">
    <location>
        <begin position="39"/>
        <end position="58"/>
    </location>
</feature>
<keyword evidence="6" id="KW-0489">Methyltransferase</keyword>
<gene>
    <name evidence="6" type="ORF">SAMN06296241_2200</name>
</gene>
<dbReference type="PANTHER" id="PTHR43847:SF1">
    <property type="entry name" value="BLL3993 PROTEIN"/>
    <property type="match status" value="1"/>
</dbReference>
<comment type="subcellular location">
    <subcellularLocation>
        <location evidence="1">Endomembrane system</location>
        <topology evidence="1">Multi-pass membrane protein</topology>
    </subcellularLocation>
</comment>
<evidence type="ECO:0000313" key="6">
    <source>
        <dbReference type="EMBL" id="SOC80647.1"/>
    </source>
</evidence>
<keyword evidence="4 5" id="KW-0472">Membrane</keyword>
<feature type="transmembrane region" description="Helical" evidence="5">
    <location>
        <begin position="104"/>
        <end position="120"/>
    </location>
</feature>
<evidence type="ECO:0000256" key="3">
    <source>
        <dbReference type="ARBA" id="ARBA00022989"/>
    </source>
</evidence>
<protein>
    <submittedName>
        <fullName evidence="6">Protein-S-isoprenylcysteine O-methyltransferase Ste14</fullName>
    </submittedName>
</protein>
<keyword evidence="3 5" id="KW-1133">Transmembrane helix</keyword>
<dbReference type="GO" id="GO:0012505">
    <property type="term" value="C:endomembrane system"/>
    <property type="evidence" value="ECO:0007669"/>
    <property type="project" value="UniProtKB-SubCell"/>
</dbReference>
<evidence type="ECO:0000256" key="2">
    <source>
        <dbReference type="ARBA" id="ARBA00022692"/>
    </source>
</evidence>
<keyword evidence="7" id="KW-1185">Reference proteome</keyword>
<evidence type="ECO:0000256" key="5">
    <source>
        <dbReference type="SAM" id="Phobius"/>
    </source>
</evidence>
<feature type="transmembrane region" description="Helical" evidence="5">
    <location>
        <begin position="12"/>
        <end position="33"/>
    </location>
</feature>
<dbReference type="GO" id="GO:0032259">
    <property type="term" value="P:methylation"/>
    <property type="evidence" value="ECO:0007669"/>
    <property type="project" value="UniProtKB-KW"/>
</dbReference>
<evidence type="ECO:0000256" key="1">
    <source>
        <dbReference type="ARBA" id="ARBA00004127"/>
    </source>
</evidence>
<dbReference type="PANTHER" id="PTHR43847">
    <property type="entry name" value="BLL3993 PROTEIN"/>
    <property type="match status" value="1"/>
</dbReference>
<dbReference type="Proteomes" id="UP000219193">
    <property type="component" value="Unassembled WGS sequence"/>
</dbReference>
<dbReference type="RefSeq" id="WP_097056402.1">
    <property type="nucleotide sequence ID" value="NZ_OCMF01000002.1"/>
</dbReference>
<reference evidence="7" key="1">
    <citation type="submission" date="2017-09" db="EMBL/GenBank/DDBJ databases">
        <authorList>
            <person name="Varghese N."/>
            <person name="Submissions S."/>
        </authorList>
    </citation>
    <scope>NUCLEOTIDE SEQUENCE [LARGE SCALE GENOMIC DNA]</scope>
    <source>
        <strain evidence="7">CGMCC 1.12641</strain>
    </source>
</reference>
<dbReference type="Gene3D" id="1.20.120.1630">
    <property type="match status" value="1"/>
</dbReference>
<organism evidence="6 7">
    <name type="scientific">Salinimicrobium sediminis</name>
    <dbReference type="NCBI Taxonomy" id="1343891"/>
    <lineage>
        <taxon>Bacteria</taxon>
        <taxon>Pseudomonadati</taxon>
        <taxon>Bacteroidota</taxon>
        <taxon>Flavobacteriia</taxon>
        <taxon>Flavobacteriales</taxon>
        <taxon>Flavobacteriaceae</taxon>
        <taxon>Salinimicrobium</taxon>
    </lineage>
</organism>
<dbReference type="InterPro" id="IPR007318">
    <property type="entry name" value="Phopholipid_MeTrfase"/>
</dbReference>
<dbReference type="InterPro" id="IPR052527">
    <property type="entry name" value="Metal_cation-efflux_comp"/>
</dbReference>
<dbReference type="OrthoDB" id="9809773at2"/>
<evidence type="ECO:0000313" key="7">
    <source>
        <dbReference type="Proteomes" id="UP000219193"/>
    </source>
</evidence>
<evidence type="ECO:0000256" key="4">
    <source>
        <dbReference type="ARBA" id="ARBA00023136"/>
    </source>
</evidence>
<name>A0A285X5N4_9FLAO</name>
<dbReference type="AlphaFoldDB" id="A0A285X5N4"/>
<keyword evidence="6" id="KW-0808">Transferase</keyword>
<dbReference type="Pfam" id="PF04191">
    <property type="entry name" value="PEMT"/>
    <property type="match status" value="1"/>
</dbReference>
<sequence>MAIPKKDKIFVGLQLLLFIAYLLEVEMLMFRISENMHKLALFCGGIGLVLVLVALLQLKTSLSPFPSPKKGTKLITGGVFVFARHPIYAGILFMAFGISVWLGSGYKLIISVLLYLLFFLKSRYEEQLLQETFPEYVEYKKHTGRFFPKFNWRI</sequence>
<dbReference type="EMBL" id="OCMF01000002">
    <property type="protein sequence ID" value="SOC80647.1"/>
    <property type="molecule type" value="Genomic_DNA"/>
</dbReference>
<keyword evidence="2 5" id="KW-0812">Transmembrane</keyword>